<protein>
    <recommendedName>
        <fullName evidence="4">Cupin</fullName>
    </recommendedName>
</protein>
<dbReference type="InterPro" id="IPR014710">
    <property type="entry name" value="RmlC-like_jellyroll"/>
</dbReference>
<dbReference type="CDD" id="cd06989">
    <property type="entry name" value="cupin_DRT102"/>
    <property type="match status" value="1"/>
</dbReference>
<dbReference type="Proteomes" id="UP000295212">
    <property type="component" value="Unassembled WGS sequence"/>
</dbReference>
<gene>
    <name evidence="2" type="ORF">DFP85_11395</name>
</gene>
<dbReference type="Gene3D" id="2.60.120.10">
    <property type="entry name" value="Jelly Rolls"/>
    <property type="match status" value="1"/>
</dbReference>
<dbReference type="AlphaFoldDB" id="A0A4R6ZJD1"/>
<sequence length="161" mass="17273">MNSKTLTLNQTLSALALGLALAMAAQAAPYQGDGHLIGSADELEWGPVASMGEGAEIAIIEGDLSQEAPFTIRLRLEDGYEIRPHVHPAYERVTVLDGTLHFAHGEEYDPGAAQALDVHDFAIMSPGDPMFGYAEGETVFQLHGTGPWGIEYLDPADDPRN</sequence>
<reference evidence="2 3" key="1">
    <citation type="submission" date="2019-03" db="EMBL/GenBank/DDBJ databases">
        <title>Genomic Encyclopedia of Type Strains, Phase III (KMG-III): the genomes of soil and plant-associated and newly described type strains.</title>
        <authorList>
            <person name="Whitman W."/>
        </authorList>
    </citation>
    <scope>NUCLEOTIDE SEQUENCE [LARGE SCALE GENOMIC DNA]</scope>
    <source>
        <strain evidence="2 3">CECT 5797</strain>
    </source>
</reference>
<organism evidence="2 3">
    <name type="scientific">Halomonas ventosae</name>
    <dbReference type="NCBI Taxonomy" id="229007"/>
    <lineage>
        <taxon>Bacteria</taxon>
        <taxon>Pseudomonadati</taxon>
        <taxon>Pseudomonadota</taxon>
        <taxon>Gammaproteobacteria</taxon>
        <taxon>Oceanospirillales</taxon>
        <taxon>Halomonadaceae</taxon>
        <taxon>Halomonas</taxon>
    </lineage>
</organism>
<name>A0A4R6ZJD1_9GAMM</name>
<proteinExistence type="predicted"/>
<feature type="signal peptide" evidence="1">
    <location>
        <begin position="1"/>
        <end position="27"/>
    </location>
</feature>
<evidence type="ECO:0008006" key="4">
    <source>
        <dbReference type="Google" id="ProtNLM"/>
    </source>
</evidence>
<evidence type="ECO:0000313" key="3">
    <source>
        <dbReference type="Proteomes" id="UP000295212"/>
    </source>
</evidence>
<dbReference type="InterPro" id="IPR011051">
    <property type="entry name" value="RmlC_Cupin_sf"/>
</dbReference>
<comment type="caution">
    <text evidence="2">The sequence shown here is derived from an EMBL/GenBank/DDBJ whole genome shotgun (WGS) entry which is preliminary data.</text>
</comment>
<dbReference type="SUPFAM" id="SSF51182">
    <property type="entry name" value="RmlC-like cupins"/>
    <property type="match status" value="1"/>
</dbReference>
<feature type="chain" id="PRO_5020228307" description="Cupin" evidence="1">
    <location>
        <begin position="28"/>
        <end position="161"/>
    </location>
</feature>
<keyword evidence="1" id="KW-0732">Signal</keyword>
<dbReference type="OrthoDB" id="1433532at2"/>
<dbReference type="RefSeq" id="WP_133636541.1">
    <property type="nucleotide sequence ID" value="NZ_SNZJ01000013.1"/>
</dbReference>
<evidence type="ECO:0000256" key="1">
    <source>
        <dbReference type="SAM" id="SignalP"/>
    </source>
</evidence>
<accession>A0A4R6ZJD1</accession>
<evidence type="ECO:0000313" key="2">
    <source>
        <dbReference type="EMBL" id="TDR52315.1"/>
    </source>
</evidence>
<dbReference type="EMBL" id="SNZJ01000013">
    <property type="protein sequence ID" value="TDR52315.1"/>
    <property type="molecule type" value="Genomic_DNA"/>
</dbReference>